<proteinExistence type="predicted"/>
<feature type="coiled-coil region" evidence="1">
    <location>
        <begin position="643"/>
        <end position="684"/>
    </location>
</feature>
<evidence type="ECO:0000313" key="2">
    <source>
        <dbReference type="EMBL" id="SVA14555.1"/>
    </source>
</evidence>
<dbReference type="SUPFAM" id="SSF57997">
    <property type="entry name" value="Tropomyosin"/>
    <property type="match status" value="1"/>
</dbReference>
<keyword evidence="1" id="KW-0175">Coiled coil</keyword>
<feature type="coiled-coil region" evidence="1">
    <location>
        <begin position="881"/>
        <end position="1087"/>
    </location>
</feature>
<feature type="non-terminal residue" evidence="2">
    <location>
        <position position="1"/>
    </location>
</feature>
<dbReference type="Gene3D" id="1.10.287.1490">
    <property type="match status" value="2"/>
</dbReference>
<gene>
    <name evidence="2" type="ORF">METZ01_LOCUS67409</name>
</gene>
<feature type="non-terminal residue" evidence="2">
    <location>
        <position position="1792"/>
    </location>
</feature>
<accession>A0A381TEJ3</accession>
<organism evidence="2">
    <name type="scientific">marine metagenome</name>
    <dbReference type="NCBI Taxonomy" id="408172"/>
    <lineage>
        <taxon>unclassified sequences</taxon>
        <taxon>metagenomes</taxon>
        <taxon>ecological metagenomes</taxon>
    </lineage>
</organism>
<protein>
    <submittedName>
        <fullName evidence="2">Uncharacterized protein</fullName>
    </submittedName>
</protein>
<name>A0A381TEJ3_9ZZZZ</name>
<feature type="coiled-coil region" evidence="1">
    <location>
        <begin position="474"/>
        <end position="515"/>
    </location>
</feature>
<feature type="coiled-coil region" evidence="1">
    <location>
        <begin position="1521"/>
        <end position="1636"/>
    </location>
</feature>
<dbReference type="Gene3D" id="3.30.420.40">
    <property type="match status" value="1"/>
</dbReference>
<dbReference type="EMBL" id="UINC01004469">
    <property type="protein sequence ID" value="SVA14555.1"/>
    <property type="molecule type" value="Genomic_DNA"/>
</dbReference>
<reference evidence="2" key="1">
    <citation type="submission" date="2018-05" db="EMBL/GenBank/DDBJ databases">
        <authorList>
            <person name="Lanie J.A."/>
            <person name="Ng W.-L."/>
            <person name="Kazmierczak K.M."/>
            <person name="Andrzejewski T.M."/>
            <person name="Davidsen T.M."/>
            <person name="Wayne K.J."/>
            <person name="Tettelin H."/>
            <person name="Glass J.I."/>
            <person name="Rusch D."/>
            <person name="Podicherti R."/>
            <person name="Tsui H.-C.T."/>
            <person name="Winkler M.E."/>
        </authorList>
    </citation>
    <scope>NUCLEOTIDE SEQUENCE</scope>
</reference>
<feature type="coiled-coil region" evidence="1">
    <location>
        <begin position="1241"/>
        <end position="1467"/>
    </location>
</feature>
<evidence type="ECO:0000256" key="1">
    <source>
        <dbReference type="SAM" id="Coils"/>
    </source>
</evidence>
<feature type="coiled-coil region" evidence="1">
    <location>
        <begin position="544"/>
        <end position="603"/>
    </location>
</feature>
<sequence length="1792" mass="208129">QATRKLDAFEIQQTKIYDLPYQYNGHAIKTLPDLIKHVYANYVEPKKTRSHYLALYSTKYNYEMTFVATPEGGAKKDFKDYLYYNLTKSYNLKLEESIVDWSLNDKYENNAVVCYSALGGTIQNDYTNLTAAGIQPRYSTAFPKILHNIYSYGAGTTGSGNALMIYIDERRTNLALVQNQQLVESRYFWVGVRDFYLPLCKMFKVGRKVIDVDRKLAEDFLLNYGIEMDESIIDTGDSIPWADAQQLLGTPVAKFSKELDNSMKYFSDVRTTISNKMLEIDNVYLGGPGSHIKNINTITQRTTGKAVEDIDGLYADLFKAMNVTKQQKKLLKNRDAMLQDREKITSSINRSRDDVIQLDKMIRAFKDPEAIAVEIDKQMRNKQTYFKDIAVANNALETNIQDINHLTTEYNNEEKKTRADLEKADKDLKKQQSKAMPIYTEVDLIEKKAEKLNAPINAKKKKSAVIEKKLRMKLKDVGREKKLEQQELRKLKDSISLCESRIKDMEKDIEHHIEEQDETTGDLNFQFSQRDEYEMKPRKMQVVFKKQQREIDQKEFELRKQKKKTIIDMKVDAGTIQDLSKRLGVINERIEAVNNELNDAEFEFESCSSDLQENLSATDKNEADMRTAVSDYEKTRLEHDATLRFIRKKIDKLDNKINKLIEAYEQAQGKEEEHEAENAATELSVKYQRQSFKNELGKLSSSRDKIVTSKNKQESIIKSDEKNIKHNNKKLSSLNKNQDSLDNEIEILEADQTTATVTIDALSLSINERKQEIEKIQKIYFFELETANKVIASANSRLPDFRRKLPTSVSETESLADRFNDLSLQEKDERIIYANINESINRVNEMTPKLVLIKEHVGELIALDGELLALEKDQKSKETTINSINDKIEKLYKKLSDLSAKIETLSKDMKDREIRHKTESDSLALTQKRLTKDETDLERSQERYSSLKEIKEKAIKDRDENIVGLEKQLEELQNQYEKLRDLQKEHKQALSELLNIRKSIANQKARINNIEKEETEQENGYNRLSTLLTSQIDQLNNSSERIESDNRELELQIVLERTRISELKPEINEWTKEKRSLQKELDLISKQKISYAEAANQDKVEAKDLLSAELANNAQDIFNHKEQSEKNNSGYRHDLNEKLEKFTIQEMELNQRLKDRRDKLAVLNKKRNQAQKELNKVRKSAKPKLANFEKEIVSLDKQLVSLESKISLKHKELVSLRDDRQSIQEQLSKLDGSISSSKKDIVFNSDEIPQLEEEIRELKLKLAGFYDVPTHEASALKEEIRKLETKLQAARTSILISKDSIQLSGDTVKKQKKAIADAGVAIRNIENEERSLTRKHRQMKKDHRRAINKKTDLENHIDQLERHYRQAERELNESDLSFIRSQETVESRLTEISTRKERAKEQCLDNIKKQDIALEQTLEQLTEKEKTIKNIHKEKNIDLSKNLKEGLAKLTERAKQIDGKLNQGEKQNETIITEISNVEARVKGTTDTAKTNREKVRHNNREIQKLEIKSSEEKRAFNNRAKSFEMDLEQQDKKLSTLQEQLESADKDVTVIEARISDTQKNIPGGKAGISKLKERLNKLREKNKIERNILNEKDTQFSSKHSFLNDKITELTIQKEKQEQNISDLEQEMTDFVTKMAIHTEEHQNGEDQRISLEDQLHTEQAVLDEILMSIRRIKKNYTNKRRHYKNLNKGVQKLFTVIGERNKKIDNSMVLKTKDIIGINHELSLVEEQLDKRELTRSYNYAPFNKMQKNLQISHGELVNEKDKMSQLLGTDQDNVKRLARLLEQEKAFN</sequence>
<dbReference type="PANTHER" id="PTHR18937">
    <property type="entry name" value="STRUCTURAL MAINTENANCE OF CHROMOSOMES SMC FAMILY MEMBER"/>
    <property type="match status" value="1"/>
</dbReference>
<feature type="coiled-coil region" evidence="1">
    <location>
        <begin position="1132"/>
        <end position="1205"/>
    </location>
</feature>